<evidence type="ECO:0008006" key="3">
    <source>
        <dbReference type="Google" id="ProtNLM"/>
    </source>
</evidence>
<evidence type="ECO:0000313" key="1">
    <source>
        <dbReference type="EMBL" id="GLS83689.1"/>
    </source>
</evidence>
<dbReference type="Proteomes" id="UP001157439">
    <property type="component" value="Unassembled WGS sequence"/>
</dbReference>
<comment type="caution">
    <text evidence="1">The sequence shown here is derived from an EMBL/GenBank/DDBJ whole genome shotgun (WGS) entry which is preliminary data.</text>
</comment>
<accession>A0AA37WXN9</accession>
<name>A0AA37WXN9_9GAMM</name>
<evidence type="ECO:0000313" key="2">
    <source>
        <dbReference type="Proteomes" id="UP001157439"/>
    </source>
</evidence>
<proteinExistence type="predicted"/>
<protein>
    <recommendedName>
        <fullName evidence="3">Apea-like HEPN domain-containing protein</fullName>
    </recommendedName>
</protein>
<gene>
    <name evidence="1" type="ORF">GCM10007894_16660</name>
</gene>
<dbReference type="RefSeq" id="WP_158220744.1">
    <property type="nucleotide sequence ID" value="NZ_BSPO01000003.1"/>
</dbReference>
<organism evidence="1 2">
    <name type="scientific">Paraferrimonas haliotis</name>
    <dbReference type="NCBI Taxonomy" id="2013866"/>
    <lineage>
        <taxon>Bacteria</taxon>
        <taxon>Pseudomonadati</taxon>
        <taxon>Pseudomonadota</taxon>
        <taxon>Gammaproteobacteria</taxon>
        <taxon>Alteromonadales</taxon>
        <taxon>Ferrimonadaceae</taxon>
        <taxon>Paraferrimonas</taxon>
    </lineage>
</organism>
<sequence>MSSYSELKEKQRTLRDAFPTDMGMRVHRALSWLNRAEQCENDEDSRVIFLWIAFNAAYANDVDAQYRQRESAMFSQFLKLLHELDSKRLLSNVVWQQFSSAIRLLLGNQFVYQPFWDAHNNPEGDQDWKSRFKAESDFVNRAMGRQDTAEVLSVVFSRIYTLRNQLVHGGATWNSQVNRAQVRDCSAMLQALVPAIIDIMLDNPSRFVGSHHYPVVELGR</sequence>
<dbReference type="EMBL" id="BSPO01000003">
    <property type="protein sequence ID" value="GLS83689.1"/>
    <property type="molecule type" value="Genomic_DNA"/>
</dbReference>
<dbReference type="AlphaFoldDB" id="A0AA37WXN9"/>
<keyword evidence="2" id="KW-1185">Reference proteome</keyword>
<reference evidence="1 2" key="1">
    <citation type="journal article" date="2014" name="Int. J. Syst. Evol. Microbiol.">
        <title>Complete genome sequence of Corynebacterium casei LMG S-19264T (=DSM 44701T), isolated from a smear-ripened cheese.</title>
        <authorList>
            <consortium name="US DOE Joint Genome Institute (JGI-PGF)"/>
            <person name="Walter F."/>
            <person name="Albersmeier A."/>
            <person name="Kalinowski J."/>
            <person name="Ruckert C."/>
        </authorList>
    </citation>
    <scope>NUCLEOTIDE SEQUENCE [LARGE SCALE GENOMIC DNA]</scope>
    <source>
        <strain evidence="1 2">NBRC 112785</strain>
    </source>
</reference>